<dbReference type="SUPFAM" id="SSF50615">
    <property type="entry name" value="N-terminal domain of alpha and beta subunits of F1 ATP synthase"/>
    <property type="match status" value="1"/>
</dbReference>
<keyword evidence="10" id="KW-0066">ATP synthesis</keyword>
<keyword evidence="4" id="KW-0547">Nucleotide-binding</keyword>
<dbReference type="InterPro" id="IPR027417">
    <property type="entry name" value="P-loop_NTPase"/>
</dbReference>
<dbReference type="Gene3D" id="3.40.50.300">
    <property type="entry name" value="P-loop containing nucleotide triphosphate hydrolases"/>
    <property type="match status" value="1"/>
</dbReference>
<dbReference type="InterPro" id="IPR024034">
    <property type="entry name" value="ATPase_F1/V1_b/a_C"/>
</dbReference>
<dbReference type="InterPro" id="IPR004100">
    <property type="entry name" value="ATPase_F1/V1/A1_a/bsu_N"/>
</dbReference>
<reference evidence="14" key="1">
    <citation type="journal article" date="2020" name="mSystems">
        <title>Genome- and Community-Level Interaction Insights into Carbon Utilization and Element Cycling Functions of Hydrothermarchaeota in Hydrothermal Sediment.</title>
        <authorList>
            <person name="Zhou Z."/>
            <person name="Liu Y."/>
            <person name="Xu W."/>
            <person name="Pan J."/>
            <person name="Luo Z.H."/>
            <person name="Li M."/>
        </authorList>
    </citation>
    <scope>NUCLEOTIDE SEQUENCE [LARGE SCALE GENOMIC DNA]</scope>
    <source>
        <strain evidence="14">HyVt-517</strain>
    </source>
</reference>
<dbReference type="InterPro" id="IPR036121">
    <property type="entry name" value="ATPase_F1/V1/A1_a/bsu_N_sf"/>
</dbReference>
<proteinExistence type="inferred from homology"/>
<evidence type="ECO:0000256" key="5">
    <source>
        <dbReference type="ARBA" id="ARBA00022840"/>
    </source>
</evidence>
<dbReference type="PANTHER" id="PTHR15184">
    <property type="entry name" value="ATP SYNTHASE"/>
    <property type="match status" value="1"/>
</dbReference>
<evidence type="ECO:0000259" key="11">
    <source>
        <dbReference type="Pfam" id="PF00006"/>
    </source>
</evidence>
<protein>
    <submittedName>
        <fullName evidence="14">F0F1 ATP synthase subunit beta</fullName>
    </submittedName>
</protein>
<comment type="subcellular location">
    <subcellularLocation>
        <location evidence="1">Membrane</location>
    </subcellularLocation>
</comment>
<dbReference type="Pfam" id="PF00006">
    <property type="entry name" value="ATP-synt_ab"/>
    <property type="match status" value="1"/>
</dbReference>
<dbReference type="InterPro" id="IPR050053">
    <property type="entry name" value="ATPase_alpha/beta_chains"/>
</dbReference>
<dbReference type="GO" id="GO:0005524">
    <property type="term" value="F:ATP binding"/>
    <property type="evidence" value="ECO:0007669"/>
    <property type="project" value="UniProtKB-KW"/>
</dbReference>
<keyword evidence="5" id="KW-0067">ATP-binding</keyword>
<dbReference type="AlphaFoldDB" id="A0A7V5J0C0"/>
<sequence length="460" mass="51431">MELKNNKNLGKIVSVTGNIVTVEFSFEKPEIHNLVVLENKKDAILEVYASKNEEQFYCILLTDTNDVKRGDRVINTGQTLKVPHPKVALGRVFDIFGNPHDDKGDFLDKDKKEIFKYEKGNNSQVKVPERILETGIKAIDFFCPIYEGGKAGLFGGAGVGKTVLLTELINNVVISNKENNSVSVFAAVGERSREAQELYENLKKTKVLPHTSLILGQMGENPAVRLKTADAAAALAEYFREDLKKNVLFFMDNMYRFAQAGRELATLMKTIPSEDGYQATLASELGRIHERLVSTSKANITAVEAIFVPSDDITDYGVKSVFPYLDASIVLSRDIYQQGRLPAIDLLNSSSAALNRETVGNDHYEAYIEAKNLLEKARKLDRIVSLIGESELSITNQTIYKRAKILKNYMTQYFTVVEDQTGHKGIQVPLKTTVKDVKDILEGVYDKDKPSNFLYIGNIR</sequence>
<keyword evidence="8" id="KW-0472">Membrane</keyword>
<keyword evidence="3" id="KW-0813">Transport</keyword>
<evidence type="ECO:0000259" key="12">
    <source>
        <dbReference type="Pfam" id="PF02874"/>
    </source>
</evidence>
<dbReference type="Pfam" id="PF22919">
    <property type="entry name" value="ATP-synt_VA_C"/>
    <property type="match status" value="1"/>
</dbReference>
<evidence type="ECO:0000256" key="2">
    <source>
        <dbReference type="ARBA" id="ARBA00008936"/>
    </source>
</evidence>
<evidence type="ECO:0000259" key="13">
    <source>
        <dbReference type="Pfam" id="PF22919"/>
    </source>
</evidence>
<dbReference type="SUPFAM" id="SSF52540">
    <property type="entry name" value="P-loop containing nucleoside triphosphate hydrolases"/>
    <property type="match status" value="1"/>
</dbReference>
<accession>A0A7V5J0C0</accession>
<dbReference type="Pfam" id="PF02874">
    <property type="entry name" value="ATP-synt_ab_N"/>
    <property type="match status" value="1"/>
</dbReference>
<evidence type="ECO:0000256" key="1">
    <source>
        <dbReference type="ARBA" id="ARBA00004370"/>
    </source>
</evidence>
<evidence type="ECO:0000256" key="10">
    <source>
        <dbReference type="ARBA" id="ARBA00023310"/>
    </source>
</evidence>
<name>A0A7V5J0C0_UNCKA</name>
<feature type="domain" description="ATPase F1/V1/A1 complex alpha/beta subunit N-terminal" evidence="12">
    <location>
        <begin position="12"/>
        <end position="77"/>
    </location>
</feature>
<evidence type="ECO:0000256" key="3">
    <source>
        <dbReference type="ARBA" id="ARBA00022448"/>
    </source>
</evidence>
<comment type="caution">
    <text evidence="14">The sequence shown here is derived from an EMBL/GenBank/DDBJ whole genome shotgun (WGS) entry which is preliminary data.</text>
</comment>
<comment type="similarity">
    <text evidence="2">Belongs to the ATPase alpha/beta chains family.</text>
</comment>
<keyword evidence="6" id="KW-1278">Translocase</keyword>
<dbReference type="Gene3D" id="2.40.10.170">
    <property type="match status" value="1"/>
</dbReference>
<gene>
    <name evidence="14" type="ORF">ENJ78_00005</name>
</gene>
<dbReference type="Gene3D" id="1.10.1140.10">
    <property type="entry name" value="Bovine Mitochondrial F1-atpase, Atp Synthase Beta Chain, Chain D, domain 3"/>
    <property type="match status" value="1"/>
</dbReference>
<dbReference type="EMBL" id="DRNS01000001">
    <property type="protein sequence ID" value="HHH14078.1"/>
    <property type="molecule type" value="Genomic_DNA"/>
</dbReference>
<evidence type="ECO:0000313" key="14">
    <source>
        <dbReference type="EMBL" id="HHH14078.1"/>
    </source>
</evidence>
<evidence type="ECO:0000256" key="4">
    <source>
        <dbReference type="ARBA" id="ARBA00022741"/>
    </source>
</evidence>
<dbReference type="InterPro" id="IPR055190">
    <property type="entry name" value="ATP-synt_VA_C"/>
</dbReference>
<dbReference type="InterPro" id="IPR000194">
    <property type="entry name" value="ATPase_F1/V1/A1_a/bsu_nucl-bd"/>
</dbReference>
<dbReference type="Proteomes" id="UP000886106">
    <property type="component" value="Unassembled WGS sequence"/>
</dbReference>
<dbReference type="SUPFAM" id="SSF47917">
    <property type="entry name" value="C-terminal domain of alpha and beta subunits of F1 ATP synthase"/>
    <property type="match status" value="1"/>
</dbReference>
<evidence type="ECO:0000256" key="9">
    <source>
        <dbReference type="ARBA" id="ARBA00023196"/>
    </source>
</evidence>
<evidence type="ECO:0000256" key="7">
    <source>
        <dbReference type="ARBA" id="ARBA00023065"/>
    </source>
</evidence>
<keyword evidence="7" id="KW-0406">Ion transport</keyword>
<evidence type="ECO:0000256" key="8">
    <source>
        <dbReference type="ARBA" id="ARBA00023136"/>
    </source>
</evidence>
<organism evidence="14">
    <name type="scientific">candidate division WWE3 bacterium</name>
    <dbReference type="NCBI Taxonomy" id="2053526"/>
    <lineage>
        <taxon>Bacteria</taxon>
        <taxon>Katanobacteria</taxon>
    </lineage>
</organism>
<dbReference type="PANTHER" id="PTHR15184:SF71">
    <property type="entry name" value="ATP SYNTHASE SUBUNIT BETA, MITOCHONDRIAL"/>
    <property type="match status" value="1"/>
</dbReference>
<dbReference type="GO" id="GO:0045259">
    <property type="term" value="C:proton-transporting ATP synthase complex"/>
    <property type="evidence" value="ECO:0007669"/>
    <property type="project" value="UniProtKB-KW"/>
</dbReference>
<dbReference type="GO" id="GO:0046933">
    <property type="term" value="F:proton-transporting ATP synthase activity, rotational mechanism"/>
    <property type="evidence" value="ECO:0007669"/>
    <property type="project" value="TreeGrafter"/>
</dbReference>
<evidence type="ECO:0000256" key="6">
    <source>
        <dbReference type="ARBA" id="ARBA00022967"/>
    </source>
</evidence>
<feature type="domain" description="ATPase F1/V1/A1 complex alpha/beta subunit nucleotide-binding" evidence="11">
    <location>
        <begin position="135"/>
        <end position="351"/>
    </location>
</feature>
<keyword evidence="9" id="KW-0139">CF(1)</keyword>
<feature type="domain" description="ATP synthase A/B type C-terminal" evidence="13">
    <location>
        <begin position="357"/>
        <end position="433"/>
    </location>
</feature>